<feature type="domain" description="Protein kinase" evidence="1">
    <location>
        <begin position="1"/>
        <end position="142"/>
    </location>
</feature>
<dbReference type="AlphaFoldDB" id="F0XEW9"/>
<keyword evidence="2" id="KW-0808">Transferase</keyword>
<evidence type="ECO:0000313" key="3">
    <source>
        <dbReference type="Proteomes" id="UP000007796"/>
    </source>
</evidence>
<dbReference type="RefSeq" id="XP_014173370.1">
    <property type="nucleotide sequence ID" value="XM_014317895.1"/>
</dbReference>
<name>F0XEW9_GROCL</name>
<dbReference type="HOGENOM" id="CLU_1816002_0_0_1"/>
<dbReference type="Proteomes" id="UP000007796">
    <property type="component" value="Unassembled WGS sequence"/>
</dbReference>
<keyword evidence="3" id="KW-1185">Reference proteome</keyword>
<dbReference type="InterPro" id="IPR000719">
    <property type="entry name" value="Prot_kinase_dom"/>
</dbReference>
<sequence length="142" mass="15957">MPITYGPSVISDFGAARLRKPGEKCSGDVMPGVYRAPEIIVGAQWGSKVDIWCIGVMAVAFFALSKMAVLTTNSTLPRWSFFLVLQPKEFLEMSEKCRHDWDVDGCWIASTPILDRSIESHETRLEVKEKELLVALARKILR</sequence>
<evidence type="ECO:0000259" key="1">
    <source>
        <dbReference type="PROSITE" id="PS50011"/>
    </source>
</evidence>
<dbReference type="InterPro" id="IPR011009">
    <property type="entry name" value="Kinase-like_dom_sf"/>
</dbReference>
<dbReference type="Gene3D" id="1.10.510.10">
    <property type="entry name" value="Transferase(Phosphotransferase) domain 1"/>
    <property type="match status" value="1"/>
</dbReference>
<dbReference type="GO" id="GO:0005524">
    <property type="term" value="F:ATP binding"/>
    <property type="evidence" value="ECO:0007669"/>
    <property type="project" value="InterPro"/>
</dbReference>
<protein>
    <submittedName>
        <fullName evidence="2">Protein kinase</fullName>
    </submittedName>
</protein>
<accession>F0XEW9</accession>
<proteinExistence type="predicted"/>
<dbReference type="SUPFAM" id="SSF56112">
    <property type="entry name" value="Protein kinase-like (PK-like)"/>
    <property type="match status" value="1"/>
</dbReference>
<reference evidence="2 3" key="1">
    <citation type="journal article" date="2011" name="Proc. Natl. Acad. Sci. U.S.A.">
        <title>Genome and transcriptome analyses of the mountain pine beetle-fungal symbiont Grosmannia clavigera, a lodgepole pine pathogen.</title>
        <authorList>
            <person name="DiGuistini S."/>
            <person name="Wang Y."/>
            <person name="Liao N.Y."/>
            <person name="Taylor G."/>
            <person name="Tanguay P."/>
            <person name="Feau N."/>
            <person name="Henrissat B."/>
            <person name="Chan S.K."/>
            <person name="Hesse-Orce U."/>
            <person name="Alamouti S.M."/>
            <person name="Tsui C.K.M."/>
            <person name="Docking R.T."/>
            <person name="Levasseur A."/>
            <person name="Haridas S."/>
            <person name="Robertson G."/>
            <person name="Birol I."/>
            <person name="Holt R.A."/>
            <person name="Marra M.A."/>
            <person name="Hamelin R.C."/>
            <person name="Hirst M."/>
            <person name="Jones S.J.M."/>
            <person name="Bohlmann J."/>
            <person name="Breuil C."/>
        </authorList>
    </citation>
    <scope>NUCLEOTIDE SEQUENCE [LARGE SCALE GENOMIC DNA]</scope>
    <source>
        <strain evidence="3">kw1407 / UAMH 11150</strain>
    </source>
</reference>
<dbReference type="PROSITE" id="PS50011">
    <property type="entry name" value="PROTEIN_KINASE_DOM"/>
    <property type="match status" value="1"/>
</dbReference>
<dbReference type="Pfam" id="PF00069">
    <property type="entry name" value="Pkinase"/>
    <property type="match status" value="1"/>
</dbReference>
<dbReference type="EMBL" id="GL629765">
    <property type="protein sequence ID" value="EFX03888.1"/>
    <property type="molecule type" value="Genomic_DNA"/>
</dbReference>
<evidence type="ECO:0000313" key="2">
    <source>
        <dbReference type="EMBL" id="EFX03888.1"/>
    </source>
</evidence>
<organism evidence="3">
    <name type="scientific">Grosmannia clavigera (strain kw1407 / UAMH 11150)</name>
    <name type="common">Blue stain fungus</name>
    <name type="synonym">Graphiocladiella clavigera</name>
    <dbReference type="NCBI Taxonomy" id="655863"/>
    <lineage>
        <taxon>Eukaryota</taxon>
        <taxon>Fungi</taxon>
        <taxon>Dikarya</taxon>
        <taxon>Ascomycota</taxon>
        <taxon>Pezizomycotina</taxon>
        <taxon>Sordariomycetes</taxon>
        <taxon>Sordariomycetidae</taxon>
        <taxon>Ophiostomatales</taxon>
        <taxon>Ophiostomataceae</taxon>
        <taxon>Leptographium</taxon>
    </lineage>
</organism>
<dbReference type="InParanoid" id="F0XEW9"/>
<dbReference type="OrthoDB" id="5979581at2759"/>
<dbReference type="GO" id="GO:0004672">
    <property type="term" value="F:protein kinase activity"/>
    <property type="evidence" value="ECO:0007669"/>
    <property type="project" value="InterPro"/>
</dbReference>
<dbReference type="eggNOG" id="KOG1290">
    <property type="taxonomic scope" value="Eukaryota"/>
</dbReference>
<dbReference type="GeneID" id="25981784"/>
<keyword evidence="2" id="KW-0418">Kinase</keyword>
<gene>
    <name evidence="2" type="ORF">CMQ_816</name>
</gene>